<sequence length="789" mass="86328">MTNISSIASAIQSGIEEAVAIVNEAIQQAQAEVSHLLDPTTTTSPLSSEPPSTTTTSTTTVTTPKPTSITTATTSATTTNAQTTTTPPLASFKCAIYENMYIQTWHHTSEASPPIKNCAGSSGNFEIVKNKFVKYTLRTSGSRIDELTLILFDEASTKAICTVSGIDQDFGWMDCEENGINPSLIKTATHETLTVYYAKGNFTTIVTRDIGFNVGRFVINVYQSPELAIPSTVQGQASIYECRVVTGPHISTWRLKGTGLELNQQQGCYMPSMVTLVKNEYIYYRVKVSGSWMVESEIWLYDVTTKKHVCVLYSEDLEMKADDGDKCREHGITWESTNIGTHYTMTVTYPKVDFLTTIQFDSDIWFYDVSTKKRVCTLYSEGLEMEADDDDKCRQYGITWESTTVGTHYTMTIGYPKNTSQQYAAHFNIYVWLSDSLVANSIGICTQFDPECLPTTTTSTTTVTTSTTTSTTTVTTSSSTTNVQGPQGPIYECSAITDPHVYTWRLKGSAQGPNQYQDCYMPSMVTISNLLAACVKDLMDTGEPKVAESIVNVVMIEDLTSDMTSISSIASAIQSGIEEAVAIVNEAIEEAQAEVSQILGITAITSPLSSELPSTTTTTTIDVQSTTTPPLASFKCAIYENMYIQTWHDTNQASPPIKNCAGSSGNFEIVKNKFVKYTLRTSGSSIDELTLILFDEASTKAVCTVTAIDEDFGWMDCEENGIIPSLVKTSTHETLTVYYAKGNFTTIVTRDIGFNVGRFVINVYQSPELAIHSNGICNLLSSCSANGRI</sequence>
<name>A0A814ZXT1_9BILA</name>
<comment type="caution">
    <text evidence="2">The sequence shown here is derived from an EMBL/GenBank/DDBJ whole genome shotgun (WGS) entry which is preliminary data.</text>
</comment>
<dbReference type="Proteomes" id="UP000663891">
    <property type="component" value="Unassembled WGS sequence"/>
</dbReference>
<gene>
    <name evidence="2" type="ORF">VCS650_LOCUS28243</name>
</gene>
<feature type="region of interest" description="Disordered" evidence="1">
    <location>
        <begin position="39"/>
        <end position="83"/>
    </location>
</feature>
<dbReference type="OrthoDB" id="10418225at2759"/>
<dbReference type="EMBL" id="CAJNON010000412">
    <property type="protein sequence ID" value="CAF1249370.1"/>
    <property type="molecule type" value="Genomic_DNA"/>
</dbReference>
<evidence type="ECO:0000313" key="2">
    <source>
        <dbReference type="EMBL" id="CAF1249370.1"/>
    </source>
</evidence>
<dbReference type="AlphaFoldDB" id="A0A814ZXT1"/>
<organism evidence="2 3">
    <name type="scientific">Adineta steineri</name>
    <dbReference type="NCBI Taxonomy" id="433720"/>
    <lineage>
        <taxon>Eukaryota</taxon>
        <taxon>Metazoa</taxon>
        <taxon>Spiralia</taxon>
        <taxon>Gnathifera</taxon>
        <taxon>Rotifera</taxon>
        <taxon>Eurotatoria</taxon>
        <taxon>Bdelloidea</taxon>
        <taxon>Adinetida</taxon>
        <taxon>Adinetidae</taxon>
        <taxon>Adineta</taxon>
    </lineage>
</organism>
<evidence type="ECO:0000313" key="3">
    <source>
        <dbReference type="Proteomes" id="UP000663891"/>
    </source>
</evidence>
<reference evidence="2" key="1">
    <citation type="submission" date="2021-02" db="EMBL/GenBank/DDBJ databases">
        <authorList>
            <person name="Nowell W R."/>
        </authorList>
    </citation>
    <scope>NUCLEOTIDE SEQUENCE</scope>
</reference>
<protein>
    <submittedName>
        <fullName evidence="2">Uncharacterized protein</fullName>
    </submittedName>
</protein>
<proteinExistence type="predicted"/>
<accession>A0A814ZXT1</accession>
<evidence type="ECO:0000256" key="1">
    <source>
        <dbReference type="SAM" id="MobiDB-lite"/>
    </source>
</evidence>